<evidence type="ECO:0000313" key="2">
    <source>
        <dbReference type="Proteomes" id="UP000856143"/>
    </source>
</evidence>
<reference evidence="1" key="1">
    <citation type="journal article" date="2018" name="Genome Biol.">
        <title>SKESA: strategic k-mer extension for scrupulous assemblies.</title>
        <authorList>
            <person name="Souvorov A."/>
            <person name="Agarwala R."/>
            <person name="Lipman D.J."/>
        </authorList>
    </citation>
    <scope>NUCLEOTIDE SEQUENCE</scope>
    <source>
        <strain evidence="1">R404</strain>
    </source>
</reference>
<dbReference type="Proteomes" id="UP000856143">
    <property type="component" value="Unassembled WGS sequence"/>
</dbReference>
<name>A0AAN5L7Q5_KLEOX</name>
<dbReference type="AlphaFoldDB" id="A0AAN5L7Q5"/>
<organism evidence="1 2">
    <name type="scientific">Klebsiella oxytoca</name>
    <dbReference type="NCBI Taxonomy" id="571"/>
    <lineage>
        <taxon>Bacteria</taxon>
        <taxon>Pseudomonadati</taxon>
        <taxon>Pseudomonadota</taxon>
        <taxon>Gammaproteobacteria</taxon>
        <taxon>Enterobacterales</taxon>
        <taxon>Enterobacteriaceae</taxon>
        <taxon>Klebsiella/Raoultella group</taxon>
        <taxon>Klebsiella</taxon>
    </lineage>
</organism>
<gene>
    <name evidence="1" type="ORF">I8Y21_002292</name>
</gene>
<comment type="caution">
    <text evidence="1">The sequence shown here is derived from an EMBL/GenBank/DDBJ whole genome shotgun (WGS) entry which is preliminary data.</text>
</comment>
<evidence type="ECO:0000313" key="1">
    <source>
        <dbReference type="EMBL" id="HAT1681628.1"/>
    </source>
</evidence>
<accession>A0AAN5L7Q5</accession>
<proteinExistence type="predicted"/>
<sequence length="105" mass="12024">MSVKGRQVFRRKRDPVLERQVAVRVWQEKRAMTASEIAACFNIPVHRARIIIHSLMRRNDGLRARLAARPALVKGEYRLVKFFSVSDLPAGWASETIPPSPEEET</sequence>
<protein>
    <submittedName>
        <fullName evidence="1">Uncharacterized protein</fullName>
    </submittedName>
</protein>
<reference evidence="1" key="2">
    <citation type="submission" date="2020-11" db="EMBL/GenBank/DDBJ databases">
        <authorList>
            <consortium name="NCBI Pathogen Detection Project"/>
        </authorList>
    </citation>
    <scope>NUCLEOTIDE SEQUENCE</scope>
    <source>
        <strain evidence="1">R404</strain>
    </source>
</reference>
<dbReference type="EMBL" id="DACSEO010000022">
    <property type="protein sequence ID" value="HAT1681628.1"/>
    <property type="molecule type" value="Genomic_DNA"/>
</dbReference>